<dbReference type="PANTHER" id="PTHR42988:SF2">
    <property type="entry name" value="CYCLIC NUCLEOTIDE PHOSPHODIESTERASE CBUA0032-RELATED"/>
    <property type="match status" value="1"/>
</dbReference>
<dbReference type="EMBL" id="JBHTOC010000003">
    <property type="protein sequence ID" value="MFD1429131.1"/>
    <property type="molecule type" value="Genomic_DNA"/>
</dbReference>
<dbReference type="InterPro" id="IPR029052">
    <property type="entry name" value="Metallo-depent_PP-like"/>
</dbReference>
<sequence>MQTHFFLLADTHLTTDPANQAALRRGLETISKQADRPLVVINGDLTNTGDPAEYQAFAEVLGDFSDRLDFALTLGNHDVRGPRNFEWTNMQEEDPQHFHQVAAPFFLRFLANAPIRERQGLSYTLRAGSARLIFLNTEKGLKDAVYLPATTLNWLDRQLTEDAGPHLVFLHEPLNDTHRLSDLYGGTGQQDALLKDVLRRHPDTFFLSGHIHNAFGVAEAIPRAYATCIDTPAYGRAKAGLHSAGCGYEVTLDDAHLTLAAWDLANDQRLPEFDVALPARTLGSVWADALSQKMPDTAWLDRALPLLTATYSQSAQDVDADEEALEAPLFGAAAQTTMRELIETAPGGKRETPAPWSAAHDGVVFATRDLYLDQLIEAGKKVTALTPHTPAAKTARFEALDRLARMRGQLARYSDAALQEALDALAWVLSTSYPIDQRPQLQQTVSQAQTLTQTPQLTRALMPARLALADATTTPGQLATVLKDLLAAMGH</sequence>
<evidence type="ECO:0000256" key="1">
    <source>
        <dbReference type="ARBA" id="ARBA00022723"/>
    </source>
</evidence>
<keyword evidence="7" id="KW-1185">Reference proteome</keyword>
<dbReference type="Proteomes" id="UP001597196">
    <property type="component" value="Unassembled WGS sequence"/>
</dbReference>
<comment type="caution">
    <text evidence="6">The sequence shown here is derived from an EMBL/GenBank/DDBJ whole genome shotgun (WGS) entry which is preliminary data.</text>
</comment>
<dbReference type="RefSeq" id="WP_203628449.1">
    <property type="nucleotide sequence ID" value="NZ_BOLQ01000029.1"/>
</dbReference>
<dbReference type="GO" id="GO:0016787">
    <property type="term" value="F:hydrolase activity"/>
    <property type="evidence" value="ECO:0007669"/>
    <property type="project" value="UniProtKB-KW"/>
</dbReference>
<keyword evidence="2 6" id="KW-0378">Hydrolase</keyword>
<evidence type="ECO:0000256" key="4">
    <source>
        <dbReference type="ARBA" id="ARBA00025742"/>
    </source>
</evidence>
<dbReference type="InterPro" id="IPR004843">
    <property type="entry name" value="Calcineurin-like_PHP"/>
</dbReference>
<dbReference type="EC" id="3.1.-.-" evidence="6"/>
<dbReference type="PANTHER" id="PTHR42988">
    <property type="entry name" value="PHOSPHOHYDROLASE"/>
    <property type="match status" value="1"/>
</dbReference>
<gene>
    <name evidence="6" type="ORF">ACFQ4P_02560</name>
</gene>
<evidence type="ECO:0000313" key="7">
    <source>
        <dbReference type="Proteomes" id="UP001597196"/>
    </source>
</evidence>
<organism evidence="6 7">
    <name type="scientific">Lacticaseibacillus mingshuiensis</name>
    <dbReference type="NCBI Taxonomy" id="2799574"/>
    <lineage>
        <taxon>Bacteria</taxon>
        <taxon>Bacillati</taxon>
        <taxon>Bacillota</taxon>
        <taxon>Bacilli</taxon>
        <taxon>Lactobacillales</taxon>
        <taxon>Lactobacillaceae</taxon>
        <taxon>Lacticaseibacillus</taxon>
    </lineage>
</organism>
<evidence type="ECO:0000256" key="2">
    <source>
        <dbReference type="ARBA" id="ARBA00022801"/>
    </source>
</evidence>
<accession>A0ABW4CGU5</accession>
<protein>
    <submittedName>
        <fullName evidence="6">Metallophosphoesterase family protein</fullName>
        <ecNumber evidence="6">3.1.-.-</ecNumber>
    </submittedName>
</protein>
<evidence type="ECO:0000259" key="5">
    <source>
        <dbReference type="Pfam" id="PF00149"/>
    </source>
</evidence>
<dbReference type="SUPFAM" id="SSF56300">
    <property type="entry name" value="Metallo-dependent phosphatases"/>
    <property type="match status" value="1"/>
</dbReference>
<dbReference type="Pfam" id="PF00149">
    <property type="entry name" value="Metallophos"/>
    <property type="match status" value="1"/>
</dbReference>
<evidence type="ECO:0000313" key="6">
    <source>
        <dbReference type="EMBL" id="MFD1429131.1"/>
    </source>
</evidence>
<dbReference type="InterPro" id="IPR050884">
    <property type="entry name" value="CNP_phosphodiesterase-III"/>
</dbReference>
<proteinExistence type="inferred from homology"/>
<reference evidence="7" key="1">
    <citation type="journal article" date="2019" name="Int. J. Syst. Evol. Microbiol.">
        <title>The Global Catalogue of Microorganisms (GCM) 10K type strain sequencing project: providing services to taxonomists for standard genome sequencing and annotation.</title>
        <authorList>
            <consortium name="The Broad Institute Genomics Platform"/>
            <consortium name="The Broad Institute Genome Sequencing Center for Infectious Disease"/>
            <person name="Wu L."/>
            <person name="Ma J."/>
        </authorList>
    </citation>
    <scope>NUCLEOTIDE SEQUENCE [LARGE SCALE GENOMIC DNA]</scope>
    <source>
        <strain evidence="7">CCM 8980</strain>
    </source>
</reference>
<evidence type="ECO:0000256" key="3">
    <source>
        <dbReference type="ARBA" id="ARBA00023004"/>
    </source>
</evidence>
<feature type="domain" description="Calcineurin-like phosphoesterase" evidence="5">
    <location>
        <begin position="5"/>
        <end position="213"/>
    </location>
</feature>
<keyword evidence="1" id="KW-0479">Metal-binding</keyword>
<keyword evidence="3" id="KW-0408">Iron</keyword>
<name>A0ABW4CGU5_9LACO</name>
<dbReference type="Gene3D" id="3.60.21.10">
    <property type="match status" value="1"/>
</dbReference>
<comment type="similarity">
    <text evidence="4">Belongs to the cyclic nucleotide phosphodiesterase class-III family.</text>
</comment>